<proteinExistence type="predicted"/>
<feature type="region of interest" description="Disordered" evidence="1">
    <location>
        <begin position="569"/>
        <end position="617"/>
    </location>
</feature>
<evidence type="ECO:0000256" key="1">
    <source>
        <dbReference type="SAM" id="MobiDB-lite"/>
    </source>
</evidence>
<evidence type="ECO:0000313" key="4">
    <source>
        <dbReference type="Proteomes" id="UP000554342"/>
    </source>
</evidence>
<keyword evidence="4" id="KW-1185">Reference proteome</keyword>
<feature type="compositionally biased region" description="Low complexity" evidence="1">
    <location>
        <begin position="12"/>
        <end position="21"/>
    </location>
</feature>
<keyword evidence="3" id="KW-0966">Cell projection</keyword>
<gene>
    <name evidence="3" type="ORF">FHR23_000941</name>
</gene>
<feature type="compositionally biased region" description="Basic and acidic residues" evidence="1">
    <location>
        <begin position="63"/>
        <end position="73"/>
    </location>
</feature>
<feature type="compositionally biased region" description="Polar residues" evidence="1">
    <location>
        <begin position="143"/>
        <end position="165"/>
    </location>
</feature>
<name>A0A840YWW9_9SPHN</name>
<evidence type="ECO:0000259" key="2">
    <source>
        <dbReference type="Pfam" id="PF02120"/>
    </source>
</evidence>
<keyword evidence="3" id="KW-0282">Flagellum</keyword>
<keyword evidence="3" id="KW-0969">Cilium</keyword>
<feature type="domain" description="Flagellar hook-length control protein-like C-terminal" evidence="2">
    <location>
        <begin position="502"/>
        <end position="578"/>
    </location>
</feature>
<comment type="caution">
    <text evidence="3">The sequence shown here is derived from an EMBL/GenBank/DDBJ whole genome shotgun (WGS) entry which is preliminary data.</text>
</comment>
<feature type="region of interest" description="Disordered" evidence="1">
    <location>
        <begin position="1"/>
        <end position="24"/>
    </location>
</feature>
<organism evidence="3 4">
    <name type="scientific">Stakelama sediminis</name>
    <dbReference type="NCBI Taxonomy" id="463200"/>
    <lineage>
        <taxon>Bacteria</taxon>
        <taxon>Pseudomonadati</taxon>
        <taxon>Pseudomonadota</taxon>
        <taxon>Alphaproteobacteria</taxon>
        <taxon>Sphingomonadales</taxon>
        <taxon>Sphingomonadaceae</taxon>
        <taxon>Stakelama</taxon>
    </lineage>
</organism>
<feature type="compositionally biased region" description="Low complexity" evidence="1">
    <location>
        <begin position="109"/>
        <end position="125"/>
    </location>
</feature>
<feature type="region of interest" description="Disordered" evidence="1">
    <location>
        <begin position="431"/>
        <end position="450"/>
    </location>
</feature>
<dbReference type="EMBL" id="JACIJI010000001">
    <property type="protein sequence ID" value="MBB5718034.1"/>
    <property type="molecule type" value="Genomic_DNA"/>
</dbReference>
<feature type="compositionally biased region" description="Low complexity" evidence="1">
    <location>
        <begin position="573"/>
        <end position="594"/>
    </location>
</feature>
<accession>A0A840YWW9</accession>
<feature type="region of interest" description="Disordered" evidence="1">
    <location>
        <begin position="142"/>
        <end position="234"/>
    </location>
</feature>
<dbReference type="Gene3D" id="3.30.750.140">
    <property type="match status" value="1"/>
</dbReference>
<dbReference type="InterPro" id="IPR021136">
    <property type="entry name" value="Flagellar_hook_control-like_C"/>
</dbReference>
<reference evidence="3 4" key="1">
    <citation type="submission" date="2020-08" db="EMBL/GenBank/DDBJ databases">
        <title>Genomic Encyclopedia of Type Strains, Phase IV (KMG-IV): sequencing the most valuable type-strain genomes for metagenomic binning, comparative biology and taxonomic classification.</title>
        <authorList>
            <person name="Goeker M."/>
        </authorList>
    </citation>
    <scope>NUCLEOTIDE SEQUENCE [LARGE SCALE GENOMIC DNA]</scope>
    <source>
        <strain evidence="3 4">DSM 27203</strain>
    </source>
</reference>
<feature type="compositionally biased region" description="Polar residues" evidence="1">
    <location>
        <begin position="74"/>
        <end position="89"/>
    </location>
</feature>
<dbReference type="Proteomes" id="UP000554342">
    <property type="component" value="Unassembled WGS sequence"/>
</dbReference>
<evidence type="ECO:0000313" key="3">
    <source>
        <dbReference type="EMBL" id="MBB5718034.1"/>
    </source>
</evidence>
<feature type="region of interest" description="Disordered" evidence="1">
    <location>
        <begin position="248"/>
        <end position="284"/>
    </location>
</feature>
<dbReference type="RefSeq" id="WP_184001724.1">
    <property type="nucleotide sequence ID" value="NZ_BAABIF010000004.1"/>
</dbReference>
<feature type="region of interest" description="Disordered" evidence="1">
    <location>
        <begin position="62"/>
        <end position="128"/>
    </location>
</feature>
<dbReference type="CDD" id="cd17470">
    <property type="entry name" value="T3SS_Flik_C"/>
    <property type="match status" value="1"/>
</dbReference>
<dbReference type="Pfam" id="PF02120">
    <property type="entry name" value="Flg_hook"/>
    <property type="match status" value="1"/>
</dbReference>
<protein>
    <submittedName>
        <fullName evidence="3">Flagellar hook-length control protein FliK</fullName>
    </submittedName>
</protein>
<sequence>MMKISLPLSLNPGTPGAAPKTGGKGVKDFAPALADAIKGSGTAKRVSADTIVAQDKALPAKARLPDSKLKTTEKTTQTAGGAKRQTSATPGKILPVAKNAKGADASGEADTTAQAQSATDTKTSAPVSTAKTIVTADDALDATSPTVPSLTASVSHQGSQPATTPTKHRAQPTRGTADATVTITDPTAADIADGNDANMTAQAGPDTGTGDKAVAQTAKKAPEKSKTSASRPTATDSAAAAIVAAVASDTPAASGVARSASAKADDTGHGDGASTTKGDAPTPRKVAPTLAFAWQAPFNPSAGTTPATGNTAAPVAHAAQPVTGQGPALSKDIGNTAIAANQQATAQAHTQAAPQPDKLESLALKAAIQSATPVSGTASSAPTPSAAHTDILGKSPVDIQFTTTAPPPAVIRATLAMTSALPAQFAAQLAGQSATRRNVPLTPASDSSGDGQISMLLSHGAAAGQTTATALSGATGQDGTALDLKQQQGMEQMIDRIAALRDAGKGANDARIRLAPDALGNVQVTVRHDGAQTHVHFTTDTLAARTLLHDAQPRLAEMADARGLKLGNTTVDSGAAGQGYQSNQQQPQGQQQPNIRNFAPTSAADDSESGIADARIA</sequence>
<dbReference type="AlphaFoldDB" id="A0A840YWW9"/>
<dbReference type="InterPro" id="IPR038610">
    <property type="entry name" value="FliK-like_C_sf"/>
</dbReference>